<reference evidence="2 3" key="1">
    <citation type="submission" date="2019-05" db="EMBL/GenBank/DDBJ databases">
        <title>Another draft genome of Portunus trituberculatus and its Hox gene families provides insights of decapod evolution.</title>
        <authorList>
            <person name="Jeong J.-H."/>
            <person name="Song I."/>
            <person name="Kim S."/>
            <person name="Choi T."/>
            <person name="Kim D."/>
            <person name="Ryu S."/>
            <person name="Kim W."/>
        </authorList>
    </citation>
    <scope>NUCLEOTIDE SEQUENCE [LARGE SCALE GENOMIC DNA]</scope>
    <source>
        <tissue evidence="2">Muscle</tissue>
    </source>
</reference>
<sequence>MPEASRRVGKSSVVMVRAESQGSGSIVQCSGNGSMAVEQEMFDGLRDSPKLRAEGNHGTDIGSAIK</sequence>
<name>A0A5B7J048_PORTR</name>
<evidence type="ECO:0000256" key="1">
    <source>
        <dbReference type="SAM" id="MobiDB-lite"/>
    </source>
</evidence>
<feature type="region of interest" description="Disordered" evidence="1">
    <location>
        <begin position="47"/>
        <end position="66"/>
    </location>
</feature>
<protein>
    <submittedName>
        <fullName evidence="2">Uncharacterized protein</fullName>
    </submittedName>
</protein>
<evidence type="ECO:0000313" key="2">
    <source>
        <dbReference type="EMBL" id="MPC88165.1"/>
    </source>
</evidence>
<keyword evidence="3" id="KW-1185">Reference proteome</keyword>
<organism evidence="2 3">
    <name type="scientific">Portunus trituberculatus</name>
    <name type="common">Swimming crab</name>
    <name type="synonym">Neptunus trituberculatus</name>
    <dbReference type="NCBI Taxonomy" id="210409"/>
    <lineage>
        <taxon>Eukaryota</taxon>
        <taxon>Metazoa</taxon>
        <taxon>Ecdysozoa</taxon>
        <taxon>Arthropoda</taxon>
        <taxon>Crustacea</taxon>
        <taxon>Multicrustacea</taxon>
        <taxon>Malacostraca</taxon>
        <taxon>Eumalacostraca</taxon>
        <taxon>Eucarida</taxon>
        <taxon>Decapoda</taxon>
        <taxon>Pleocyemata</taxon>
        <taxon>Brachyura</taxon>
        <taxon>Eubrachyura</taxon>
        <taxon>Portunoidea</taxon>
        <taxon>Portunidae</taxon>
        <taxon>Portuninae</taxon>
        <taxon>Portunus</taxon>
    </lineage>
</organism>
<proteinExistence type="predicted"/>
<dbReference type="AlphaFoldDB" id="A0A5B7J048"/>
<evidence type="ECO:0000313" key="3">
    <source>
        <dbReference type="Proteomes" id="UP000324222"/>
    </source>
</evidence>
<feature type="compositionally biased region" description="Basic and acidic residues" evidence="1">
    <location>
        <begin position="47"/>
        <end position="57"/>
    </location>
</feature>
<dbReference type="Proteomes" id="UP000324222">
    <property type="component" value="Unassembled WGS sequence"/>
</dbReference>
<gene>
    <name evidence="2" type="ORF">E2C01_083059</name>
</gene>
<accession>A0A5B7J048</accession>
<dbReference type="EMBL" id="VSRR010076873">
    <property type="protein sequence ID" value="MPC88165.1"/>
    <property type="molecule type" value="Genomic_DNA"/>
</dbReference>
<comment type="caution">
    <text evidence="2">The sequence shown here is derived from an EMBL/GenBank/DDBJ whole genome shotgun (WGS) entry which is preliminary data.</text>
</comment>